<dbReference type="AlphaFoldDB" id="A0A8T3A1P5"/>
<dbReference type="EMBL" id="JAGYWB010000019">
    <property type="protein sequence ID" value="KAI0488504.1"/>
    <property type="molecule type" value="Genomic_DNA"/>
</dbReference>
<accession>A0A8T3A1P5</accession>
<evidence type="ECO:0000256" key="1">
    <source>
        <dbReference type="SAM" id="MobiDB-lite"/>
    </source>
</evidence>
<keyword evidence="3" id="KW-1185">Reference proteome</keyword>
<sequence>MHRDNHIPSIEHIDNQNAKAELSKQPLKKSMLPGPTDLPNINPAQIRIQGQRHSSGKNEVTAVYPPS</sequence>
<dbReference type="Proteomes" id="UP000829196">
    <property type="component" value="Unassembled WGS sequence"/>
</dbReference>
<evidence type="ECO:0000313" key="3">
    <source>
        <dbReference type="Proteomes" id="UP000829196"/>
    </source>
</evidence>
<evidence type="ECO:0000313" key="2">
    <source>
        <dbReference type="EMBL" id="KAI0488504.1"/>
    </source>
</evidence>
<feature type="compositionally biased region" description="Basic and acidic residues" evidence="1">
    <location>
        <begin position="1"/>
        <end position="14"/>
    </location>
</feature>
<proteinExistence type="predicted"/>
<name>A0A8T3A1P5_DENNO</name>
<protein>
    <submittedName>
        <fullName evidence="2">Uncharacterized protein</fullName>
    </submittedName>
</protein>
<feature type="region of interest" description="Disordered" evidence="1">
    <location>
        <begin position="1"/>
        <end position="42"/>
    </location>
</feature>
<comment type="caution">
    <text evidence="2">The sequence shown here is derived from an EMBL/GenBank/DDBJ whole genome shotgun (WGS) entry which is preliminary data.</text>
</comment>
<reference evidence="2" key="1">
    <citation type="journal article" date="2022" name="Front. Genet.">
        <title>Chromosome-Scale Assembly of the Dendrobium nobile Genome Provides Insights Into the Molecular Mechanism of the Biosynthesis of the Medicinal Active Ingredient of Dendrobium.</title>
        <authorList>
            <person name="Xu Q."/>
            <person name="Niu S.-C."/>
            <person name="Li K.-L."/>
            <person name="Zheng P.-J."/>
            <person name="Zhang X.-J."/>
            <person name="Jia Y."/>
            <person name="Liu Y."/>
            <person name="Niu Y.-X."/>
            <person name="Yu L.-H."/>
            <person name="Chen D.-F."/>
            <person name="Zhang G.-Q."/>
        </authorList>
    </citation>
    <scope>NUCLEOTIDE SEQUENCE</scope>
    <source>
        <tissue evidence="2">Leaf</tissue>
    </source>
</reference>
<organism evidence="2 3">
    <name type="scientific">Dendrobium nobile</name>
    <name type="common">Orchid</name>
    <dbReference type="NCBI Taxonomy" id="94219"/>
    <lineage>
        <taxon>Eukaryota</taxon>
        <taxon>Viridiplantae</taxon>
        <taxon>Streptophyta</taxon>
        <taxon>Embryophyta</taxon>
        <taxon>Tracheophyta</taxon>
        <taxon>Spermatophyta</taxon>
        <taxon>Magnoliopsida</taxon>
        <taxon>Liliopsida</taxon>
        <taxon>Asparagales</taxon>
        <taxon>Orchidaceae</taxon>
        <taxon>Epidendroideae</taxon>
        <taxon>Malaxideae</taxon>
        <taxon>Dendrobiinae</taxon>
        <taxon>Dendrobium</taxon>
    </lineage>
</organism>
<feature type="region of interest" description="Disordered" evidence="1">
    <location>
        <begin position="48"/>
        <end position="67"/>
    </location>
</feature>
<gene>
    <name evidence="2" type="ORF">KFK09_028338</name>
</gene>